<sequence>MLGEWNQWPTRQQQFHPTPYIMGWHLTTRKIVNKIKYDLLYCSNIEFLFMALPLVQSNPNPGITLQYLRFNPMLGEWNQWPTRQQQFHPTPYIMGWHLTTRKIVNKIKYDLLYCSNIEFLFMALPLVQSNPNPGITLVAITKAKTIHPSIAPYFA</sequence>
<evidence type="ECO:0000313" key="2">
    <source>
        <dbReference type="Proteomes" id="UP000266861"/>
    </source>
</evidence>
<proteinExistence type="predicted"/>
<reference evidence="1 2" key="1">
    <citation type="submission" date="2018-08" db="EMBL/GenBank/DDBJ databases">
        <title>Genome and evolution of the arbuscular mycorrhizal fungus Diversispora epigaea (formerly Glomus versiforme) and its bacterial endosymbionts.</title>
        <authorList>
            <person name="Sun X."/>
            <person name="Fei Z."/>
            <person name="Harrison M."/>
        </authorList>
    </citation>
    <scope>NUCLEOTIDE SEQUENCE [LARGE SCALE GENOMIC DNA]</scope>
    <source>
        <strain evidence="1 2">IT104</strain>
    </source>
</reference>
<evidence type="ECO:0000313" key="1">
    <source>
        <dbReference type="EMBL" id="RHZ45628.1"/>
    </source>
</evidence>
<gene>
    <name evidence="1" type="ORF">Glove_668g16</name>
</gene>
<organism evidence="1 2">
    <name type="scientific">Diversispora epigaea</name>
    <dbReference type="NCBI Taxonomy" id="1348612"/>
    <lineage>
        <taxon>Eukaryota</taxon>
        <taxon>Fungi</taxon>
        <taxon>Fungi incertae sedis</taxon>
        <taxon>Mucoromycota</taxon>
        <taxon>Glomeromycotina</taxon>
        <taxon>Glomeromycetes</taxon>
        <taxon>Diversisporales</taxon>
        <taxon>Diversisporaceae</taxon>
        <taxon>Diversispora</taxon>
    </lineage>
</organism>
<dbReference type="Proteomes" id="UP000266861">
    <property type="component" value="Unassembled WGS sequence"/>
</dbReference>
<accession>A0A397G7P5</accession>
<dbReference type="EMBL" id="PQFF01000543">
    <property type="protein sequence ID" value="RHZ45628.1"/>
    <property type="molecule type" value="Genomic_DNA"/>
</dbReference>
<keyword evidence="2" id="KW-1185">Reference proteome</keyword>
<name>A0A397G7P5_9GLOM</name>
<protein>
    <submittedName>
        <fullName evidence="1">Uncharacterized protein</fullName>
    </submittedName>
</protein>
<dbReference type="AlphaFoldDB" id="A0A397G7P5"/>
<comment type="caution">
    <text evidence="1">The sequence shown here is derived from an EMBL/GenBank/DDBJ whole genome shotgun (WGS) entry which is preliminary data.</text>
</comment>